<gene>
    <name evidence="1" type="ORF">EUGRSUZ_C01714</name>
</gene>
<reference evidence="1" key="1">
    <citation type="submission" date="2013-07" db="EMBL/GenBank/DDBJ databases">
        <title>The genome of Eucalyptus grandis.</title>
        <authorList>
            <person name="Schmutz J."/>
            <person name="Hayes R."/>
            <person name="Myburg A."/>
            <person name="Tuskan G."/>
            <person name="Grattapaglia D."/>
            <person name="Rokhsar D.S."/>
        </authorList>
    </citation>
    <scope>NUCLEOTIDE SEQUENCE</scope>
    <source>
        <tissue evidence="1">Leaf extractions</tissue>
    </source>
</reference>
<name>A0A059CPG6_EUCGR</name>
<proteinExistence type="predicted"/>
<dbReference type="EMBL" id="KK198755">
    <property type="protein sequence ID" value="KCW80348.1"/>
    <property type="molecule type" value="Genomic_DNA"/>
</dbReference>
<dbReference type="Gramene" id="KCW80348">
    <property type="protein sequence ID" value="KCW80348"/>
    <property type="gene ID" value="EUGRSUZ_C01714"/>
</dbReference>
<dbReference type="InParanoid" id="A0A059CPG6"/>
<protein>
    <submittedName>
        <fullName evidence="1">Uncharacterized protein</fullName>
    </submittedName>
</protein>
<organism evidence="1">
    <name type="scientific">Eucalyptus grandis</name>
    <name type="common">Flooded gum</name>
    <dbReference type="NCBI Taxonomy" id="71139"/>
    <lineage>
        <taxon>Eukaryota</taxon>
        <taxon>Viridiplantae</taxon>
        <taxon>Streptophyta</taxon>
        <taxon>Embryophyta</taxon>
        <taxon>Tracheophyta</taxon>
        <taxon>Spermatophyta</taxon>
        <taxon>Magnoliopsida</taxon>
        <taxon>eudicotyledons</taxon>
        <taxon>Gunneridae</taxon>
        <taxon>Pentapetalae</taxon>
        <taxon>rosids</taxon>
        <taxon>malvids</taxon>
        <taxon>Myrtales</taxon>
        <taxon>Myrtaceae</taxon>
        <taxon>Myrtoideae</taxon>
        <taxon>Eucalypteae</taxon>
        <taxon>Eucalyptus</taxon>
    </lineage>
</organism>
<sequence>MEPYQKAAMLEGNTRMKHNLASVLCDLRNFDPNVRLSINIYQIYFSFTLRYLTEHKVLTTSKIRTDCSIHIEDNSLFYLHITIIGEWPNGIKSFSTYSWDASIPFHKV</sequence>
<accession>A0A059CPG6</accession>
<evidence type="ECO:0000313" key="1">
    <source>
        <dbReference type="EMBL" id="KCW80348.1"/>
    </source>
</evidence>
<dbReference type="AlphaFoldDB" id="A0A059CPG6"/>